<organism evidence="1 2">
    <name type="scientific">Caerostris extrusa</name>
    <name type="common">Bark spider</name>
    <name type="synonym">Caerostris bankana</name>
    <dbReference type="NCBI Taxonomy" id="172846"/>
    <lineage>
        <taxon>Eukaryota</taxon>
        <taxon>Metazoa</taxon>
        <taxon>Ecdysozoa</taxon>
        <taxon>Arthropoda</taxon>
        <taxon>Chelicerata</taxon>
        <taxon>Arachnida</taxon>
        <taxon>Araneae</taxon>
        <taxon>Araneomorphae</taxon>
        <taxon>Entelegynae</taxon>
        <taxon>Araneoidea</taxon>
        <taxon>Araneidae</taxon>
        <taxon>Caerostris</taxon>
    </lineage>
</organism>
<name>A0AAV4PT17_CAEEX</name>
<dbReference type="EMBL" id="BPLR01005158">
    <property type="protein sequence ID" value="GIY00270.1"/>
    <property type="molecule type" value="Genomic_DNA"/>
</dbReference>
<reference evidence="1 2" key="1">
    <citation type="submission" date="2021-06" db="EMBL/GenBank/DDBJ databases">
        <title>Caerostris extrusa draft genome.</title>
        <authorList>
            <person name="Kono N."/>
            <person name="Arakawa K."/>
        </authorList>
    </citation>
    <scope>NUCLEOTIDE SEQUENCE [LARGE SCALE GENOMIC DNA]</scope>
</reference>
<proteinExistence type="predicted"/>
<accession>A0AAV4PT17</accession>
<keyword evidence="2" id="KW-1185">Reference proteome</keyword>
<dbReference type="Proteomes" id="UP001054945">
    <property type="component" value="Unassembled WGS sequence"/>
</dbReference>
<dbReference type="AlphaFoldDB" id="A0AAV4PT17"/>
<gene>
    <name evidence="1" type="ORF">CEXT_345651</name>
</gene>
<evidence type="ECO:0000313" key="1">
    <source>
        <dbReference type="EMBL" id="GIY00270.1"/>
    </source>
</evidence>
<evidence type="ECO:0000313" key="2">
    <source>
        <dbReference type="Proteomes" id="UP001054945"/>
    </source>
</evidence>
<sequence length="91" mass="10505">MRTGCNYPLPRYFVSRLQNTKAHSTSPNTLFPVFPPQTNIRKWQVFCHVVSPHVGKGVFNPLTGEESNWKILKQEMEDLMNSLITQSTQKK</sequence>
<protein>
    <submittedName>
        <fullName evidence="1">Uncharacterized protein</fullName>
    </submittedName>
</protein>
<comment type="caution">
    <text evidence="1">The sequence shown here is derived from an EMBL/GenBank/DDBJ whole genome shotgun (WGS) entry which is preliminary data.</text>
</comment>